<sequence>MEQPMSDVERFRQGFARLLLLVLWINVGLLALAPLADPLLDRTNLIVAGAGLAALSLLVWRICGTDWPTRQVTSIATMGQVMLLVYGFAGHPYQSDMHMYFFAMLAVLAGWLDWRIFIPTTVAIVCHHFILSLAQPAGVFPNGNDGGRVLLHGAIVMVQAAALSWLVTSLRRSLEISENEREQADSARQVADEARRDVAETTARAATEKQRVLHGVAHDFERAVAGIARDVVESIQSLRVASQQMKSGAVEVSQRSSAASQSSRQTSSNVVAVTQVTSELAQSFAEVDRQVAETSRIVGETTRQAGAVLETVGELSRKADAIGNIAGVISSIAKHTNLLALNASIEAARLGRSGGGFTIVAQEIKALANQTWRATEEIQGQIEAIHSSGAEATAALDAMNATIGSLNHISGMVAVVIEQQNAATAGIAENIRQAADETIAAASHIDIVSRVATETDEVASHIAESADRLSRQSTHLDAEVAQFLDRIRAA</sequence>
<dbReference type="AlphaFoldDB" id="A0A0Q3I716"/>
<keyword evidence="5" id="KW-0472">Membrane</keyword>
<dbReference type="GO" id="GO:0016020">
    <property type="term" value="C:membrane"/>
    <property type="evidence" value="ECO:0007669"/>
    <property type="project" value="InterPro"/>
</dbReference>
<dbReference type="Gene3D" id="1.10.287.950">
    <property type="entry name" value="Methyl-accepting chemotaxis protein"/>
    <property type="match status" value="1"/>
</dbReference>
<dbReference type="Pfam" id="PF00015">
    <property type="entry name" value="MCPsignal"/>
    <property type="match status" value="1"/>
</dbReference>
<dbReference type="STRING" id="53254.SAMN05660750_00015"/>
<comment type="similarity">
    <text evidence="2">Belongs to the methyl-accepting chemotaxis (MCP) protein family.</text>
</comment>
<dbReference type="EMBL" id="LMAR01000033">
    <property type="protein sequence ID" value="KQK30815.1"/>
    <property type="molecule type" value="Genomic_DNA"/>
</dbReference>
<evidence type="ECO:0000256" key="3">
    <source>
        <dbReference type="PROSITE-ProRule" id="PRU00284"/>
    </source>
</evidence>
<evidence type="ECO:0000313" key="8">
    <source>
        <dbReference type="Proteomes" id="UP000051562"/>
    </source>
</evidence>
<proteinExistence type="inferred from homology"/>
<dbReference type="InterPro" id="IPR004090">
    <property type="entry name" value="Chemotax_Me-accpt_rcpt"/>
</dbReference>
<comment type="caution">
    <text evidence="7">The sequence shown here is derived from an EMBL/GenBank/DDBJ whole genome shotgun (WGS) entry which is preliminary data.</text>
</comment>
<keyword evidence="5" id="KW-0812">Transmembrane</keyword>
<dbReference type="PRINTS" id="PR00260">
    <property type="entry name" value="CHEMTRNSDUCR"/>
</dbReference>
<feature type="coiled-coil region" evidence="4">
    <location>
        <begin position="167"/>
        <end position="211"/>
    </location>
</feature>
<feature type="transmembrane region" description="Helical" evidence="5">
    <location>
        <begin position="149"/>
        <end position="167"/>
    </location>
</feature>
<keyword evidence="5" id="KW-1133">Transmembrane helix</keyword>
<accession>A0A0Q3I716</accession>
<feature type="transmembrane region" description="Helical" evidence="5">
    <location>
        <begin position="15"/>
        <end position="36"/>
    </location>
</feature>
<dbReference type="GO" id="GO:0006935">
    <property type="term" value="P:chemotaxis"/>
    <property type="evidence" value="ECO:0007669"/>
    <property type="project" value="InterPro"/>
</dbReference>
<feature type="transmembrane region" description="Helical" evidence="5">
    <location>
        <begin position="72"/>
        <end position="91"/>
    </location>
</feature>
<dbReference type="Proteomes" id="UP000051562">
    <property type="component" value="Unassembled WGS sequence"/>
</dbReference>
<keyword evidence="4" id="KW-0175">Coiled coil</keyword>
<keyword evidence="8" id="KW-1185">Reference proteome</keyword>
<evidence type="ECO:0000256" key="2">
    <source>
        <dbReference type="ARBA" id="ARBA00029447"/>
    </source>
</evidence>
<evidence type="ECO:0000256" key="5">
    <source>
        <dbReference type="SAM" id="Phobius"/>
    </source>
</evidence>
<protein>
    <recommendedName>
        <fullName evidence="6">Methyl-accepting transducer domain-containing protein</fullName>
    </recommendedName>
</protein>
<organism evidence="7 8">
    <name type="scientific">Bosea thiooxidans</name>
    <dbReference type="NCBI Taxonomy" id="53254"/>
    <lineage>
        <taxon>Bacteria</taxon>
        <taxon>Pseudomonadati</taxon>
        <taxon>Pseudomonadota</taxon>
        <taxon>Alphaproteobacteria</taxon>
        <taxon>Hyphomicrobiales</taxon>
        <taxon>Boseaceae</taxon>
        <taxon>Bosea</taxon>
    </lineage>
</organism>
<evidence type="ECO:0000259" key="6">
    <source>
        <dbReference type="PROSITE" id="PS50111"/>
    </source>
</evidence>
<evidence type="ECO:0000256" key="4">
    <source>
        <dbReference type="SAM" id="Coils"/>
    </source>
</evidence>
<dbReference type="OrthoDB" id="354287at2"/>
<feature type="domain" description="Methyl-accepting transducer" evidence="6">
    <location>
        <begin position="234"/>
        <end position="470"/>
    </location>
</feature>
<dbReference type="InterPro" id="IPR004089">
    <property type="entry name" value="MCPsignal_dom"/>
</dbReference>
<dbReference type="GO" id="GO:0004888">
    <property type="term" value="F:transmembrane signaling receptor activity"/>
    <property type="evidence" value="ECO:0007669"/>
    <property type="project" value="InterPro"/>
</dbReference>
<dbReference type="PANTHER" id="PTHR32089:SF112">
    <property type="entry name" value="LYSOZYME-LIKE PROTEIN-RELATED"/>
    <property type="match status" value="1"/>
</dbReference>
<feature type="transmembrane region" description="Helical" evidence="5">
    <location>
        <begin position="121"/>
        <end position="137"/>
    </location>
</feature>
<dbReference type="SUPFAM" id="SSF58104">
    <property type="entry name" value="Methyl-accepting chemotaxis protein (MCP) signaling domain"/>
    <property type="match status" value="1"/>
</dbReference>
<keyword evidence="1 3" id="KW-0807">Transducer</keyword>
<dbReference type="PROSITE" id="PS50111">
    <property type="entry name" value="CHEMOTAXIS_TRANSDUC_2"/>
    <property type="match status" value="1"/>
</dbReference>
<evidence type="ECO:0000256" key="1">
    <source>
        <dbReference type="ARBA" id="ARBA00023224"/>
    </source>
</evidence>
<dbReference type="PANTHER" id="PTHR32089">
    <property type="entry name" value="METHYL-ACCEPTING CHEMOTAXIS PROTEIN MCPB"/>
    <property type="match status" value="1"/>
</dbReference>
<dbReference type="GO" id="GO:0007165">
    <property type="term" value="P:signal transduction"/>
    <property type="evidence" value="ECO:0007669"/>
    <property type="project" value="UniProtKB-KW"/>
</dbReference>
<feature type="transmembrane region" description="Helical" evidence="5">
    <location>
        <begin position="42"/>
        <end position="60"/>
    </location>
</feature>
<evidence type="ECO:0000313" key="7">
    <source>
        <dbReference type="EMBL" id="KQK30815.1"/>
    </source>
</evidence>
<reference evidence="7 8" key="1">
    <citation type="submission" date="2015-10" db="EMBL/GenBank/DDBJ databases">
        <title>Draft genome of Bosea thiooxidans.</title>
        <authorList>
            <person name="Wang X."/>
        </authorList>
    </citation>
    <scope>NUCLEOTIDE SEQUENCE [LARGE SCALE GENOMIC DNA]</scope>
    <source>
        <strain evidence="7 8">CGMCC 9174</strain>
    </source>
</reference>
<name>A0A0Q3I716_9HYPH</name>
<gene>
    <name evidence="7" type="ORF">ARD30_12810</name>
</gene>
<dbReference type="SMART" id="SM00283">
    <property type="entry name" value="MA"/>
    <property type="match status" value="1"/>
</dbReference>